<comment type="caution">
    <text evidence="2">The sequence shown here is derived from an EMBL/GenBank/DDBJ whole genome shotgun (WGS) entry which is preliminary data.</text>
</comment>
<feature type="non-terminal residue" evidence="2">
    <location>
        <position position="1"/>
    </location>
</feature>
<evidence type="ECO:0000313" key="2">
    <source>
        <dbReference type="EMBL" id="RDX59379.1"/>
    </source>
</evidence>
<feature type="signal peptide" evidence="1">
    <location>
        <begin position="1"/>
        <end position="23"/>
    </location>
</feature>
<keyword evidence="3" id="KW-1185">Reference proteome</keyword>
<dbReference type="AlphaFoldDB" id="A0A371E1V4"/>
<sequence length="73" mass="8398">MKAFSFVLFTLLVLFIGIEKEGALKVIEAKICDIKLYDYCDEDCYSDCPKKYGKKAIGFCNPDAYQCICRYQC</sequence>
<reference evidence="2" key="1">
    <citation type="submission" date="2018-05" db="EMBL/GenBank/DDBJ databases">
        <title>Draft genome of Mucuna pruriens seed.</title>
        <authorList>
            <person name="Nnadi N.E."/>
            <person name="Vos R."/>
            <person name="Hasami M.H."/>
            <person name="Devisetty U.K."/>
            <person name="Aguiy J.C."/>
        </authorList>
    </citation>
    <scope>NUCLEOTIDE SEQUENCE [LARGE SCALE GENOMIC DNA]</scope>
    <source>
        <strain evidence="2">JCA_2017</strain>
    </source>
</reference>
<evidence type="ECO:0000313" key="3">
    <source>
        <dbReference type="Proteomes" id="UP000257109"/>
    </source>
</evidence>
<organism evidence="2 3">
    <name type="scientific">Mucuna pruriens</name>
    <name type="common">Velvet bean</name>
    <name type="synonym">Dolichos pruriens</name>
    <dbReference type="NCBI Taxonomy" id="157652"/>
    <lineage>
        <taxon>Eukaryota</taxon>
        <taxon>Viridiplantae</taxon>
        <taxon>Streptophyta</taxon>
        <taxon>Embryophyta</taxon>
        <taxon>Tracheophyta</taxon>
        <taxon>Spermatophyta</taxon>
        <taxon>Magnoliopsida</taxon>
        <taxon>eudicotyledons</taxon>
        <taxon>Gunneridae</taxon>
        <taxon>Pentapetalae</taxon>
        <taxon>rosids</taxon>
        <taxon>fabids</taxon>
        <taxon>Fabales</taxon>
        <taxon>Fabaceae</taxon>
        <taxon>Papilionoideae</taxon>
        <taxon>50 kb inversion clade</taxon>
        <taxon>NPAAA clade</taxon>
        <taxon>indigoferoid/millettioid clade</taxon>
        <taxon>Phaseoleae</taxon>
        <taxon>Mucuna</taxon>
    </lineage>
</organism>
<name>A0A371E1V4_MUCPR</name>
<dbReference type="Proteomes" id="UP000257109">
    <property type="component" value="Unassembled WGS sequence"/>
</dbReference>
<proteinExistence type="predicted"/>
<evidence type="ECO:0000256" key="1">
    <source>
        <dbReference type="SAM" id="SignalP"/>
    </source>
</evidence>
<dbReference type="EMBL" id="QJKJ01017185">
    <property type="protein sequence ID" value="RDX59379.1"/>
    <property type="molecule type" value="Genomic_DNA"/>
</dbReference>
<evidence type="ECO:0008006" key="4">
    <source>
        <dbReference type="Google" id="ProtNLM"/>
    </source>
</evidence>
<gene>
    <name evidence="2" type="ORF">CR513_61867</name>
</gene>
<protein>
    <recommendedName>
        <fullName evidence="4">Defensin-like protein</fullName>
    </recommendedName>
</protein>
<keyword evidence="1" id="KW-0732">Signal</keyword>
<feature type="chain" id="PRO_5016918347" description="Defensin-like protein" evidence="1">
    <location>
        <begin position="24"/>
        <end position="73"/>
    </location>
</feature>
<accession>A0A371E1V4</accession>